<reference evidence="4" key="1">
    <citation type="submission" date="2018-05" db="EMBL/GenBank/DDBJ databases">
        <authorList>
            <person name="Lanie J.A."/>
            <person name="Ng W.-L."/>
            <person name="Kazmierczak K.M."/>
            <person name="Andrzejewski T.M."/>
            <person name="Davidsen T.M."/>
            <person name="Wayne K.J."/>
            <person name="Tettelin H."/>
            <person name="Glass J.I."/>
            <person name="Rusch D."/>
            <person name="Podicherti R."/>
            <person name="Tsui H.-C.T."/>
            <person name="Winkler M.E."/>
        </authorList>
    </citation>
    <scope>NUCLEOTIDE SEQUENCE</scope>
</reference>
<dbReference type="Pfam" id="PF00572">
    <property type="entry name" value="Ribosomal_L13"/>
    <property type="match status" value="1"/>
</dbReference>
<dbReference type="GO" id="GO:0003729">
    <property type="term" value="F:mRNA binding"/>
    <property type="evidence" value="ECO:0007669"/>
    <property type="project" value="TreeGrafter"/>
</dbReference>
<name>A0A381VA04_9ZZZZ</name>
<dbReference type="GO" id="GO:0017148">
    <property type="term" value="P:negative regulation of translation"/>
    <property type="evidence" value="ECO:0007669"/>
    <property type="project" value="TreeGrafter"/>
</dbReference>
<accession>A0A381VA04</accession>
<dbReference type="SUPFAM" id="SSF52161">
    <property type="entry name" value="Ribosomal protein L13"/>
    <property type="match status" value="1"/>
</dbReference>
<dbReference type="AlphaFoldDB" id="A0A381VA04"/>
<keyword evidence="2" id="KW-0689">Ribosomal protein</keyword>
<dbReference type="InterPro" id="IPR036899">
    <property type="entry name" value="Ribosomal_uL13_sf"/>
</dbReference>
<dbReference type="PANTHER" id="PTHR11545">
    <property type="entry name" value="RIBOSOMAL PROTEIN L13"/>
    <property type="match status" value="1"/>
</dbReference>
<dbReference type="HAMAP" id="MF_01366">
    <property type="entry name" value="Ribosomal_uL13"/>
    <property type="match status" value="1"/>
</dbReference>
<dbReference type="FunFam" id="3.90.1180.10:FF:000001">
    <property type="entry name" value="50S ribosomal protein L13"/>
    <property type="match status" value="1"/>
</dbReference>
<dbReference type="EMBL" id="UINC01008101">
    <property type="protein sequence ID" value="SVA36507.1"/>
    <property type="molecule type" value="Genomic_DNA"/>
</dbReference>
<evidence type="ECO:0000256" key="1">
    <source>
        <dbReference type="ARBA" id="ARBA00006227"/>
    </source>
</evidence>
<organism evidence="4">
    <name type="scientific">marine metagenome</name>
    <dbReference type="NCBI Taxonomy" id="408172"/>
    <lineage>
        <taxon>unclassified sequences</taxon>
        <taxon>metagenomes</taxon>
        <taxon>ecological metagenomes</taxon>
    </lineage>
</organism>
<comment type="similarity">
    <text evidence="1">Belongs to the universal ribosomal protein uL13 family.</text>
</comment>
<evidence type="ECO:0000256" key="3">
    <source>
        <dbReference type="ARBA" id="ARBA00023274"/>
    </source>
</evidence>
<evidence type="ECO:0008006" key="5">
    <source>
        <dbReference type="Google" id="ProtNLM"/>
    </source>
</evidence>
<dbReference type="PANTHER" id="PTHR11545:SF2">
    <property type="entry name" value="LARGE RIBOSOMAL SUBUNIT PROTEIN UL13M"/>
    <property type="match status" value="1"/>
</dbReference>
<dbReference type="GO" id="GO:0022625">
    <property type="term" value="C:cytosolic large ribosomal subunit"/>
    <property type="evidence" value="ECO:0007669"/>
    <property type="project" value="TreeGrafter"/>
</dbReference>
<dbReference type="CDD" id="cd00392">
    <property type="entry name" value="Ribosomal_L13"/>
    <property type="match status" value="1"/>
</dbReference>
<dbReference type="PIRSF" id="PIRSF002181">
    <property type="entry name" value="Ribosomal_L13"/>
    <property type="match status" value="1"/>
</dbReference>
<keyword evidence="3" id="KW-0687">Ribonucleoprotein</keyword>
<dbReference type="GO" id="GO:0003735">
    <property type="term" value="F:structural constituent of ribosome"/>
    <property type="evidence" value="ECO:0007669"/>
    <property type="project" value="InterPro"/>
</dbReference>
<dbReference type="NCBIfam" id="TIGR01066">
    <property type="entry name" value="rplM_bact"/>
    <property type="match status" value="1"/>
</dbReference>
<sequence>MKTISLNVNTVDKKWVVVDAADQVLGRIATKVAAIIRGKTKPTFTPHVDCGDNVIIINAAKVKLTGAKWDQKIYYHHTGFPGGIKSATAKEMREKKPSSLLKKAIQGMLPKNRLGRVLAGNFRIYDDNKHPHAAQNPETISI</sequence>
<dbReference type="Gene3D" id="3.90.1180.10">
    <property type="entry name" value="Ribosomal protein L13"/>
    <property type="match status" value="1"/>
</dbReference>
<dbReference type="InterPro" id="IPR005822">
    <property type="entry name" value="Ribosomal_uL13"/>
</dbReference>
<dbReference type="InterPro" id="IPR005823">
    <property type="entry name" value="Ribosomal_uL13_bac-type"/>
</dbReference>
<evidence type="ECO:0000313" key="4">
    <source>
        <dbReference type="EMBL" id="SVA36507.1"/>
    </source>
</evidence>
<evidence type="ECO:0000256" key="2">
    <source>
        <dbReference type="ARBA" id="ARBA00022980"/>
    </source>
</evidence>
<proteinExistence type="inferred from homology"/>
<protein>
    <recommendedName>
        <fullName evidence="5">50S ribosomal protein L13</fullName>
    </recommendedName>
</protein>
<gene>
    <name evidence="4" type="ORF">METZ01_LOCUS89361</name>
</gene>
<dbReference type="GO" id="GO:0006412">
    <property type="term" value="P:translation"/>
    <property type="evidence" value="ECO:0007669"/>
    <property type="project" value="InterPro"/>
</dbReference>